<dbReference type="RefSeq" id="WP_310255773.1">
    <property type="nucleotide sequence ID" value="NZ_JAVDWA010000001.1"/>
</dbReference>
<sequence>MKEKTMLDRITFLREELYKTSSMLNHELAHPKLVQVSQQLDKLLNQYNSVVQK</sequence>
<dbReference type="InterPro" id="IPR037208">
    <property type="entry name" value="Spo0E-like_sf"/>
</dbReference>
<dbReference type="InterPro" id="IPR018540">
    <property type="entry name" value="Spo0E-like"/>
</dbReference>
<dbReference type="InterPro" id="IPR036638">
    <property type="entry name" value="HLH_DNA-bd_sf"/>
</dbReference>
<dbReference type="Gene3D" id="4.10.280.10">
    <property type="entry name" value="Helix-loop-helix DNA-binding domain"/>
    <property type="match status" value="1"/>
</dbReference>
<evidence type="ECO:0008006" key="3">
    <source>
        <dbReference type="Google" id="ProtNLM"/>
    </source>
</evidence>
<dbReference type="EMBL" id="JAVDWA010000001">
    <property type="protein sequence ID" value="MDR7071283.1"/>
    <property type="molecule type" value="Genomic_DNA"/>
</dbReference>
<protein>
    <recommendedName>
        <fullName evidence="3">Spo0E like sporulation regulatory protein</fullName>
    </recommendedName>
</protein>
<proteinExistence type="predicted"/>
<reference evidence="1 2" key="1">
    <citation type="submission" date="2023-07" db="EMBL/GenBank/DDBJ databases">
        <title>Sorghum-associated microbial communities from plants grown in Nebraska, USA.</title>
        <authorList>
            <person name="Schachtman D."/>
        </authorList>
    </citation>
    <scope>NUCLEOTIDE SEQUENCE [LARGE SCALE GENOMIC DNA]</scope>
    <source>
        <strain evidence="1 2">BE211</strain>
    </source>
</reference>
<dbReference type="SUPFAM" id="SSF140500">
    <property type="entry name" value="BAS1536-like"/>
    <property type="match status" value="1"/>
</dbReference>
<accession>A0ABU1TVP7</accession>
<comment type="caution">
    <text evidence="1">The sequence shown here is derived from an EMBL/GenBank/DDBJ whole genome shotgun (WGS) entry which is preliminary data.</text>
</comment>
<dbReference type="Pfam" id="PF09388">
    <property type="entry name" value="SpoOE-like"/>
    <property type="match status" value="1"/>
</dbReference>
<dbReference type="Proteomes" id="UP001258181">
    <property type="component" value="Unassembled WGS sequence"/>
</dbReference>
<organism evidence="1 2">
    <name type="scientific">Fictibacillus barbaricus</name>
    <dbReference type="NCBI Taxonomy" id="182136"/>
    <lineage>
        <taxon>Bacteria</taxon>
        <taxon>Bacillati</taxon>
        <taxon>Bacillota</taxon>
        <taxon>Bacilli</taxon>
        <taxon>Bacillales</taxon>
        <taxon>Fictibacillaceae</taxon>
        <taxon>Fictibacillus</taxon>
    </lineage>
</organism>
<gene>
    <name evidence="1" type="ORF">J2X07_000258</name>
</gene>
<evidence type="ECO:0000313" key="2">
    <source>
        <dbReference type="Proteomes" id="UP001258181"/>
    </source>
</evidence>
<keyword evidence="2" id="KW-1185">Reference proteome</keyword>
<name>A0ABU1TVP7_9BACL</name>
<evidence type="ECO:0000313" key="1">
    <source>
        <dbReference type="EMBL" id="MDR7071283.1"/>
    </source>
</evidence>